<keyword evidence="1" id="KW-0732">Signal</keyword>
<dbReference type="AlphaFoldDB" id="A0AAD1G0I4"/>
<evidence type="ECO:0000313" key="3">
    <source>
        <dbReference type="EMBL" id="RKS90666.1"/>
    </source>
</evidence>
<dbReference type="Proteomes" id="UP000275727">
    <property type="component" value="Chromosome"/>
</dbReference>
<dbReference type="EMBL" id="AP018711">
    <property type="protein sequence ID" value="BBE33581.1"/>
    <property type="molecule type" value="Genomic_DNA"/>
</dbReference>
<gene>
    <name evidence="3" type="ORF">DFR51_0205</name>
    <name evidence="2" type="ORF">SmB9_12390</name>
</gene>
<name>A0AAD1G0I4_SPHMI</name>
<dbReference type="EMBL" id="RBWX01000007">
    <property type="protein sequence ID" value="RKS90666.1"/>
    <property type="molecule type" value="Genomic_DNA"/>
</dbReference>
<dbReference type="Proteomes" id="UP000276029">
    <property type="component" value="Unassembled WGS sequence"/>
</dbReference>
<dbReference type="KEGG" id="smic:SmB9_12390"/>
<organism evidence="2 4">
    <name type="scientific">Sphingosinicella microcystinivorans</name>
    <dbReference type="NCBI Taxonomy" id="335406"/>
    <lineage>
        <taxon>Bacteria</taxon>
        <taxon>Pseudomonadati</taxon>
        <taxon>Pseudomonadota</taxon>
        <taxon>Alphaproteobacteria</taxon>
        <taxon>Sphingomonadales</taxon>
        <taxon>Sphingosinicellaceae</taxon>
        <taxon>Sphingosinicella</taxon>
    </lineage>
</organism>
<evidence type="ECO:0000313" key="4">
    <source>
        <dbReference type="Proteomes" id="UP000275727"/>
    </source>
</evidence>
<evidence type="ECO:0000313" key="2">
    <source>
        <dbReference type="EMBL" id="BBE33581.1"/>
    </source>
</evidence>
<proteinExistence type="predicted"/>
<feature type="signal peptide" evidence="1">
    <location>
        <begin position="1"/>
        <end position="28"/>
    </location>
</feature>
<evidence type="ECO:0000256" key="1">
    <source>
        <dbReference type="SAM" id="SignalP"/>
    </source>
</evidence>
<sequence length="588" mass="65356">MFRCCRFRLLPLALAAFCSLQVSETARAAPATFAIDGRAVRPVPLDVIQTPSGEWPVFDLGRVAEGRAYLFTYRAKPDWFSLCIVRAPDGDGSIDDRRYDMTADGRAMPITVLPGSMKCADNGEPVKPTMARLAQAVQEKRVLPFSATAFSGFLKPRTRKTPEDIYRPDRIYGRSSSNNAIGTVSGQAGEAGSSRGFVSGTDARMIAAALDRDGGTFEAAAKRARVETLYGLSLPNFVIWSERHHQMRDPQIPLPGDRPYANEGRISGGDGYGDEGKWTAPADYPWLAEIKAEAGKTYSHRRDEAHLFNHGYAYWLATGDPRAAILQQAIMAYALASNYQRSAGRYRPRFAYQRTTLNQFSAMWKLRDIAANVRTERGNIFWPQVRARKMNADMWAGWKADLARLDVSPNPQNRSVSIFRGIDGNDDNAYSNFMIQIYGPEAAYLWASAGEPALLSRITENFLLRFGAIGGARGVYGAGSGSGFPILVKGQMPYRDRASFIEWVNSTSQHPTDSFDGASPHTVLRGYWVLRFARDASDRGWLRPFDGLDDAIVKTERASRATKVWRYPGILSWKHAAVAFERDKRAQP</sequence>
<feature type="chain" id="PRO_5042009428" evidence="1">
    <location>
        <begin position="29"/>
        <end position="588"/>
    </location>
</feature>
<protein>
    <submittedName>
        <fullName evidence="2">Uncharacterized protein</fullName>
    </submittedName>
</protein>
<reference evidence="3 5" key="2">
    <citation type="submission" date="2018-10" db="EMBL/GenBank/DDBJ databases">
        <title>Genomic Encyclopedia of Type Strains, Phase IV (KMG-IV): sequencing the most valuable type-strain genomes for metagenomic binning, comparative biology and taxonomic classification.</title>
        <authorList>
            <person name="Goeker M."/>
        </authorList>
    </citation>
    <scope>NUCLEOTIDE SEQUENCE [LARGE SCALE GENOMIC DNA]</scope>
    <source>
        <strain evidence="3 5">DSM 19791</strain>
    </source>
</reference>
<keyword evidence="5" id="KW-1185">Reference proteome</keyword>
<evidence type="ECO:0000313" key="5">
    <source>
        <dbReference type="Proteomes" id="UP000276029"/>
    </source>
</evidence>
<reference evidence="2 4" key="1">
    <citation type="submission" date="2018-06" db="EMBL/GenBank/DDBJ databases">
        <title>Complete Genome Sequence of the Microcystin-Degrading Bacterium Sphingosinicella microcystinivorans Strain B-9.</title>
        <authorList>
            <person name="Jin H."/>
            <person name="Nishizawa T."/>
            <person name="Guo Y."/>
            <person name="Nishizawa A."/>
            <person name="Park H."/>
            <person name="Kato H."/>
            <person name="Tsuji K."/>
            <person name="Harada K."/>
        </authorList>
    </citation>
    <scope>NUCLEOTIDE SEQUENCE [LARGE SCALE GENOMIC DNA]</scope>
    <source>
        <strain evidence="2 4">B9</strain>
    </source>
</reference>
<accession>A0AAD1G0I4</accession>